<sequence>MFAGGGGCLCVRVGQNRDMLRGRGTERAALEGLVGAARAGSSRVLVLRGEAGVGKSALLEHAVASGGEMRILRAGGVEPEAGLAFAALHQLLWPVTGLLDALPEPQRDAVRGALGLAAAPPDDARFLLSAGVLSLLTEAAADGGLLCVIDDFQWFDRASADAVLFAARRLRAEGVGLLLAVRDHAGVPVRDLPELRVGGLDEVSAAELLIERAAVAPAAPVLDELVALCGGNPLALGEVAGLLTPEQLTGRAALPDPLPIGAGISELFGRQVDGLPEPARRVLLVAAAEGTGDLGLVLDAAKRLGGDDPDVGPAESAGLVGVAGSSIRFRHPLVRSAVYAAADSGRRRAAHLALADALGGDLDRRAWHRAAASVGRDEEAAAELAASAGRARARGGYADAGAALARAADLTPDLAVRARRLTDAATASWLGGRPGQAETCLARARELADDPRLLAELAQLRGRFELCSGDAAEARRVFTEGAERARESDPGRALEMLADAAEAAGNVGDDEALVEIGRTAASFEGGDPFLRSVLVGIGAILAGDAGRGVPALRSALASADGLDQAARLMWASAAASHLGDIDASARHIIQAGRVARVSGMTGQLPVVLEFVATAERLSGRFTLSAAISDEGLALAREAGYTNSAAAHLANLAVIAAVRGRADDCERHAREALAIAIPHRVGLRASIATYALGLLDLTLGRFAAAHTRFESMVNAGPGAAHPISTWRSSPDRIEAAVGCGEAARPILTAYERWAANALTPQSQALVARCRALLAEDTNEAVAHYQEALRLHASGNGSPFEEARTSLLYGERLRRSHRGGDARGPLRAAMETFQRLGLDPWAARAHDELRASGESVARPEAVALNDLTPQELRIARLVAEGASNREVAARLFLSPRTVEYHLYKIYPKLGVSSRTELARLVAT</sequence>
<dbReference type="Pfam" id="PF00196">
    <property type="entry name" value="GerE"/>
    <property type="match status" value="1"/>
</dbReference>
<evidence type="ECO:0000313" key="5">
    <source>
        <dbReference type="Proteomes" id="UP001501509"/>
    </source>
</evidence>
<dbReference type="InterPro" id="IPR041664">
    <property type="entry name" value="AAA_16"/>
</dbReference>
<accession>A0ABP6CCE7</accession>
<organism evidence="4 5">
    <name type="scientific">Actinomadura fulvescens</name>
    <dbReference type="NCBI Taxonomy" id="46160"/>
    <lineage>
        <taxon>Bacteria</taxon>
        <taxon>Bacillati</taxon>
        <taxon>Actinomycetota</taxon>
        <taxon>Actinomycetes</taxon>
        <taxon>Streptosporangiales</taxon>
        <taxon>Thermomonosporaceae</taxon>
        <taxon>Actinomadura</taxon>
    </lineage>
</organism>
<dbReference type="PRINTS" id="PR00038">
    <property type="entry name" value="HTHLUXR"/>
</dbReference>
<evidence type="ECO:0000256" key="2">
    <source>
        <dbReference type="ARBA" id="ARBA00022840"/>
    </source>
</evidence>
<evidence type="ECO:0000259" key="3">
    <source>
        <dbReference type="PROSITE" id="PS50043"/>
    </source>
</evidence>
<dbReference type="InterPro" id="IPR016032">
    <property type="entry name" value="Sig_transdc_resp-reg_C-effctor"/>
</dbReference>
<keyword evidence="5" id="KW-1185">Reference proteome</keyword>
<dbReference type="Proteomes" id="UP001501509">
    <property type="component" value="Unassembled WGS sequence"/>
</dbReference>
<dbReference type="SUPFAM" id="SSF46894">
    <property type="entry name" value="C-terminal effector domain of the bipartite response regulators"/>
    <property type="match status" value="1"/>
</dbReference>
<dbReference type="CDD" id="cd06170">
    <property type="entry name" value="LuxR_C_like"/>
    <property type="match status" value="1"/>
</dbReference>
<name>A0ABP6CCE7_9ACTN</name>
<dbReference type="SMART" id="SM00421">
    <property type="entry name" value="HTH_LUXR"/>
    <property type="match status" value="1"/>
</dbReference>
<evidence type="ECO:0000256" key="1">
    <source>
        <dbReference type="ARBA" id="ARBA00022741"/>
    </source>
</evidence>
<dbReference type="Gene3D" id="1.25.40.10">
    <property type="entry name" value="Tetratricopeptide repeat domain"/>
    <property type="match status" value="1"/>
</dbReference>
<keyword evidence="2" id="KW-0067">ATP-binding</keyword>
<keyword evidence="1" id="KW-0547">Nucleotide-binding</keyword>
<proteinExistence type="predicted"/>
<comment type="caution">
    <text evidence="4">The sequence shown here is derived from an EMBL/GenBank/DDBJ whole genome shotgun (WGS) entry which is preliminary data.</text>
</comment>
<dbReference type="SUPFAM" id="SSF52540">
    <property type="entry name" value="P-loop containing nucleoside triphosphate hydrolases"/>
    <property type="match status" value="1"/>
</dbReference>
<dbReference type="Gene3D" id="1.10.10.10">
    <property type="entry name" value="Winged helix-like DNA-binding domain superfamily/Winged helix DNA-binding domain"/>
    <property type="match status" value="1"/>
</dbReference>
<evidence type="ECO:0000313" key="4">
    <source>
        <dbReference type="EMBL" id="GAA2608907.1"/>
    </source>
</evidence>
<dbReference type="SUPFAM" id="SSF48452">
    <property type="entry name" value="TPR-like"/>
    <property type="match status" value="1"/>
</dbReference>
<dbReference type="PROSITE" id="PS50043">
    <property type="entry name" value="HTH_LUXR_2"/>
    <property type="match status" value="1"/>
</dbReference>
<dbReference type="InterPro" id="IPR011990">
    <property type="entry name" value="TPR-like_helical_dom_sf"/>
</dbReference>
<dbReference type="InterPro" id="IPR036388">
    <property type="entry name" value="WH-like_DNA-bd_sf"/>
</dbReference>
<dbReference type="PANTHER" id="PTHR16305">
    <property type="entry name" value="TESTICULAR SOLUBLE ADENYLYL CYCLASE"/>
    <property type="match status" value="1"/>
</dbReference>
<protein>
    <submittedName>
        <fullName evidence="4">LuxR family transcriptional regulator</fullName>
    </submittedName>
</protein>
<dbReference type="Pfam" id="PF13191">
    <property type="entry name" value="AAA_16"/>
    <property type="match status" value="1"/>
</dbReference>
<dbReference type="InterPro" id="IPR000792">
    <property type="entry name" value="Tscrpt_reg_LuxR_C"/>
</dbReference>
<dbReference type="InterPro" id="IPR027417">
    <property type="entry name" value="P-loop_NTPase"/>
</dbReference>
<reference evidence="5" key="1">
    <citation type="journal article" date="2019" name="Int. J. Syst. Evol. Microbiol.">
        <title>The Global Catalogue of Microorganisms (GCM) 10K type strain sequencing project: providing services to taxonomists for standard genome sequencing and annotation.</title>
        <authorList>
            <consortium name="The Broad Institute Genomics Platform"/>
            <consortium name="The Broad Institute Genome Sequencing Center for Infectious Disease"/>
            <person name="Wu L."/>
            <person name="Ma J."/>
        </authorList>
    </citation>
    <scope>NUCLEOTIDE SEQUENCE [LARGE SCALE GENOMIC DNA]</scope>
    <source>
        <strain evidence="5">JCM 6833</strain>
    </source>
</reference>
<dbReference type="EMBL" id="BAAATD010000006">
    <property type="protein sequence ID" value="GAA2608907.1"/>
    <property type="molecule type" value="Genomic_DNA"/>
</dbReference>
<gene>
    <name evidence="4" type="ORF">GCM10010411_48950</name>
</gene>
<dbReference type="PANTHER" id="PTHR16305:SF35">
    <property type="entry name" value="TRANSCRIPTIONAL ACTIVATOR DOMAIN"/>
    <property type="match status" value="1"/>
</dbReference>
<feature type="domain" description="HTH luxR-type" evidence="3">
    <location>
        <begin position="858"/>
        <end position="921"/>
    </location>
</feature>